<dbReference type="InterPro" id="IPR050458">
    <property type="entry name" value="LolB"/>
</dbReference>
<dbReference type="Gene3D" id="2.20.140.10">
    <property type="entry name" value="WGR domain"/>
    <property type="match status" value="1"/>
</dbReference>
<dbReference type="Pfam" id="PF05406">
    <property type="entry name" value="WGR"/>
    <property type="match status" value="1"/>
</dbReference>
<dbReference type="SUPFAM" id="SSF142921">
    <property type="entry name" value="WGR domain-like"/>
    <property type="match status" value="1"/>
</dbReference>
<dbReference type="PANTHER" id="PTHR30634:SF13">
    <property type="entry name" value="PROTEIN YEHF"/>
    <property type="match status" value="1"/>
</dbReference>
<gene>
    <name evidence="2" type="ORF">LEP1GSC179_2596</name>
</gene>
<comment type="caution">
    <text evidence="2">The sequence shown here is derived from an EMBL/GenBank/DDBJ whole genome shotgun (WGS) entry which is preliminary data.</text>
</comment>
<dbReference type="Proteomes" id="UP000006329">
    <property type="component" value="Unassembled WGS sequence"/>
</dbReference>
<feature type="domain" description="WGR" evidence="1">
    <location>
        <begin position="1"/>
        <end position="85"/>
    </location>
</feature>
<dbReference type="PANTHER" id="PTHR30634">
    <property type="entry name" value="OUTER MEMBRANE LOLAB LIPOPROTEIN INSERTION APPARATUS"/>
    <property type="match status" value="1"/>
</dbReference>
<keyword evidence="3" id="KW-1185">Reference proteome</keyword>
<accession>A0A0E2BEG1</accession>
<dbReference type="EMBL" id="AHON02000051">
    <property type="protein sequence ID" value="EKO33316.1"/>
    <property type="molecule type" value="Genomic_DNA"/>
</dbReference>
<dbReference type="SMART" id="SM00773">
    <property type="entry name" value="WGR"/>
    <property type="match status" value="1"/>
</dbReference>
<evidence type="ECO:0000313" key="2">
    <source>
        <dbReference type="EMBL" id="EKO33316.1"/>
    </source>
</evidence>
<evidence type="ECO:0000259" key="1">
    <source>
        <dbReference type="PROSITE" id="PS51977"/>
    </source>
</evidence>
<dbReference type="InterPro" id="IPR049809">
    <property type="entry name" value="YehF/YfeS-like_WGR"/>
</dbReference>
<proteinExistence type="predicted"/>
<protein>
    <submittedName>
        <fullName evidence="2">WGR domain protein</fullName>
    </submittedName>
</protein>
<dbReference type="InterPro" id="IPR036930">
    <property type="entry name" value="WGR_dom_sf"/>
</dbReference>
<dbReference type="InterPro" id="IPR008893">
    <property type="entry name" value="WGR_domain"/>
</dbReference>
<reference evidence="2" key="1">
    <citation type="submission" date="2012-10" db="EMBL/GenBank/DDBJ databases">
        <authorList>
            <person name="Harkins D.M."/>
            <person name="Durkin A.S."/>
            <person name="Brinkac L.M."/>
            <person name="Haft D.H."/>
            <person name="Selengut J.D."/>
            <person name="Sanka R."/>
            <person name="DePew J."/>
            <person name="Purushe J."/>
            <person name="Matthias M.A."/>
            <person name="Vinetz J.M."/>
            <person name="Sutton G.G."/>
            <person name="Nierman W.C."/>
            <person name="Fouts D.E."/>
        </authorList>
    </citation>
    <scope>NUCLEOTIDE SEQUENCE [LARGE SCALE GENOMIC DNA]</scope>
    <source>
        <strain evidence="2">MOR084</strain>
    </source>
</reference>
<name>A0A0E2BEG1_9LEPT</name>
<sequence length="241" mass="27821">MKKYLTFKDDKSDKFWNIEVDGNSFTVTYGKTGTSGQTQTKTFDNEQECLNEIDRLIKEKIEKNYIPEKNDIYFWLGTDGHENVYMQKEKGLNSHISLILGKEMDIIKDEIKLPYRYKMCVVENQTPKTYALYPGSHLMHESFIDLIEKQGVKNLQIFPTEITHKNTSEVVLGYMTVNIVGHPKFFNGVINQATDLIFRASGNIIVHYSIYKAFKDSGLQLLGLTFTLPRRQGNLLNPVDF</sequence>
<dbReference type="CDD" id="cd07996">
    <property type="entry name" value="WGR_MMR_like"/>
    <property type="match status" value="1"/>
</dbReference>
<organism evidence="2 3">
    <name type="scientific">Leptospira santarosai str. MOR084</name>
    <dbReference type="NCBI Taxonomy" id="1049984"/>
    <lineage>
        <taxon>Bacteria</taxon>
        <taxon>Pseudomonadati</taxon>
        <taxon>Spirochaetota</taxon>
        <taxon>Spirochaetia</taxon>
        <taxon>Leptospirales</taxon>
        <taxon>Leptospiraceae</taxon>
        <taxon>Leptospira</taxon>
    </lineage>
</organism>
<evidence type="ECO:0000313" key="3">
    <source>
        <dbReference type="Proteomes" id="UP000006329"/>
    </source>
</evidence>
<dbReference type="AlphaFoldDB" id="A0A0E2BEG1"/>
<dbReference type="PROSITE" id="PS51977">
    <property type="entry name" value="WGR"/>
    <property type="match status" value="1"/>
</dbReference>